<dbReference type="AlphaFoldDB" id="A0A455T5V3"/>
<dbReference type="InterPro" id="IPR001509">
    <property type="entry name" value="Epimerase_deHydtase"/>
</dbReference>
<name>A0A455T5V3_9CHLR</name>
<comment type="similarity">
    <text evidence="1">Belongs to the NAD(P)-dependent epimerase/dehydratase family.</text>
</comment>
<protein>
    <submittedName>
        <fullName evidence="3">Putative UDP-glucose epimerase YtcB</fullName>
    </submittedName>
</protein>
<accession>A0A455T5V3</accession>
<proteinExistence type="inferred from homology"/>
<evidence type="ECO:0000313" key="3">
    <source>
        <dbReference type="EMBL" id="BBH94661.1"/>
    </source>
</evidence>
<dbReference type="InterPro" id="IPR036291">
    <property type="entry name" value="NAD(P)-bd_dom_sf"/>
</dbReference>
<gene>
    <name evidence="3" type="primary">ytcB</name>
    <name evidence="3" type="ORF">KTA_28600</name>
</gene>
<reference evidence="3" key="1">
    <citation type="submission" date="2018-12" db="EMBL/GenBank/DDBJ databases">
        <title>Novel natural products biosynthetic potential of the class Ktedonobacteria.</title>
        <authorList>
            <person name="Zheng Y."/>
            <person name="Saitou A."/>
            <person name="Wang C.M."/>
            <person name="Toyoda A."/>
            <person name="Minakuchi Y."/>
            <person name="Sekiguchi Y."/>
            <person name="Ueda K."/>
            <person name="Takano H."/>
            <person name="Sakai Y."/>
            <person name="Yokota A."/>
            <person name="Yabe S."/>
        </authorList>
    </citation>
    <scope>NUCLEOTIDE SEQUENCE</scope>
    <source>
        <strain evidence="3">A3-2</strain>
    </source>
</reference>
<evidence type="ECO:0000256" key="1">
    <source>
        <dbReference type="ARBA" id="ARBA00007637"/>
    </source>
</evidence>
<dbReference type="Pfam" id="PF01370">
    <property type="entry name" value="Epimerase"/>
    <property type="match status" value="1"/>
</dbReference>
<dbReference type="SUPFAM" id="SSF51735">
    <property type="entry name" value="NAD(P)-binding Rossmann-fold domains"/>
    <property type="match status" value="1"/>
</dbReference>
<dbReference type="PRINTS" id="PR01713">
    <property type="entry name" value="NUCEPIMERASE"/>
</dbReference>
<dbReference type="EMBL" id="AP019377">
    <property type="protein sequence ID" value="BBH94661.1"/>
    <property type="molecule type" value="Genomic_DNA"/>
</dbReference>
<sequence>MRCLITGVAGFIGSHLAERLLSEGHEVCGIDVFSDCYPRQIKERNLEGLLTSNRFDFIEGDLLRLPLVSLLDGVDWVFHLAARAGVRQGWGNEFVRYVDANVLVTQRLLEAAVRAGNVRRFICASSSAVYGEAARLPVSETAPLRPVSPYGVTKVATEQLCMLYHHNYGLPVVILRYFTVYGPRQRPDMAFYRFCSALVNGQPARVYGDGLQTRDVTYVDDVVEANLLAAAAPAAVGMAFNIAGGVQVSMREVLDLLEEISGAPLPVVFLDEQRGEAHDTFADISRASHVLGYSPRVGLREGLQRELDYVIAYARSLTPRLYLGWSLAEDDRPDAGTGEEKQ</sequence>
<dbReference type="Gene3D" id="3.40.50.720">
    <property type="entry name" value="NAD(P)-binding Rossmann-like Domain"/>
    <property type="match status" value="1"/>
</dbReference>
<organism evidence="3">
    <name type="scientific">Thermogemmatispora argillosa</name>
    <dbReference type="NCBI Taxonomy" id="2045280"/>
    <lineage>
        <taxon>Bacteria</taxon>
        <taxon>Bacillati</taxon>
        <taxon>Chloroflexota</taxon>
        <taxon>Ktedonobacteria</taxon>
        <taxon>Thermogemmatisporales</taxon>
        <taxon>Thermogemmatisporaceae</taxon>
        <taxon>Thermogemmatispora</taxon>
    </lineage>
</organism>
<evidence type="ECO:0000259" key="2">
    <source>
        <dbReference type="Pfam" id="PF01370"/>
    </source>
</evidence>
<dbReference type="PANTHER" id="PTHR43000">
    <property type="entry name" value="DTDP-D-GLUCOSE 4,6-DEHYDRATASE-RELATED"/>
    <property type="match status" value="1"/>
</dbReference>
<feature type="domain" description="NAD-dependent epimerase/dehydratase" evidence="2">
    <location>
        <begin position="4"/>
        <end position="243"/>
    </location>
</feature>